<sequence length="216" mass="25185">MDKIYRNFIHRCSVYQGKVDILRFNRIEYDEWTHAKLTEGLMSDLWQNWCLFCRNLIHKSCRGAVCADTTVFGPRVTQYGNSWQRLGYEAKNINGTIKNNGHNSFLIRYEPTWGDIDKIVNIITHLNPKNKNCLLAAFGMGLKDINYLQLARNACAHKNVETIEELINKTKLFYDVTTLKKPSDFAWSLKKGTHSFAFYTWLYEMRIIAKNAILTC</sequence>
<evidence type="ECO:0000313" key="4">
    <source>
        <dbReference type="Proteomes" id="UP000615017"/>
    </source>
</evidence>
<evidence type="ECO:0000313" key="3">
    <source>
        <dbReference type="Proteomes" id="UP000534332"/>
    </source>
</evidence>
<organism evidence="1 3">
    <name type="scientific">Escherichia coli</name>
    <dbReference type="NCBI Taxonomy" id="562"/>
    <lineage>
        <taxon>Bacteria</taxon>
        <taxon>Pseudomonadati</taxon>
        <taxon>Pseudomonadota</taxon>
        <taxon>Gammaproteobacteria</taxon>
        <taxon>Enterobacterales</taxon>
        <taxon>Enterobacteriaceae</taxon>
        <taxon>Escherichia</taxon>
    </lineage>
</organism>
<dbReference type="Proteomes" id="UP000534332">
    <property type="component" value="Unassembled WGS sequence"/>
</dbReference>
<dbReference type="EMBL" id="JAETYZ010000017">
    <property type="protein sequence ID" value="MBL6235162.1"/>
    <property type="molecule type" value="Genomic_DNA"/>
</dbReference>
<dbReference type="RefSeq" id="WP_021519677.1">
    <property type="nucleotide sequence ID" value="NZ_BIAE01000011.1"/>
</dbReference>
<comment type="caution">
    <text evidence="1">The sequence shown here is derived from an EMBL/GenBank/DDBJ whole genome shotgun (WGS) entry which is preliminary data.</text>
</comment>
<dbReference type="Proteomes" id="UP000615017">
    <property type="component" value="Unassembled WGS sequence"/>
</dbReference>
<name>A0AAN3KQJ9_ECOLX</name>
<dbReference type="AlphaFoldDB" id="A0AAN3KQJ9"/>
<protein>
    <submittedName>
        <fullName evidence="1">Uncharacterized protein</fullName>
    </submittedName>
</protein>
<evidence type="ECO:0000313" key="2">
    <source>
        <dbReference type="EMBL" id="MBL6235162.1"/>
    </source>
</evidence>
<accession>A0AAN3KQJ9</accession>
<reference evidence="2 4" key="2">
    <citation type="submission" date="2021-01" db="EMBL/GenBank/DDBJ databases">
        <title>Genomes of Escherichia coli STEC strains from raw meat-based diets for companion animals.</title>
        <authorList>
            <person name="Stevens M.J.A."/>
            <person name="Stephan R."/>
        </authorList>
    </citation>
    <scope>NUCLEOTIDE SEQUENCE [LARGE SCALE GENOMIC DNA]</scope>
    <source>
        <strain evidence="2 4">LSC1-58</strain>
    </source>
</reference>
<proteinExistence type="predicted"/>
<dbReference type="EMBL" id="AASSGK010000062">
    <property type="protein sequence ID" value="EFG2163680.1"/>
    <property type="molecule type" value="Genomic_DNA"/>
</dbReference>
<reference evidence="1 3" key="1">
    <citation type="submission" date="2020-02" db="EMBL/GenBank/DDBJ databases">
        <authorList>
            <person name="Ashton P.M."/>
            <person name="Dallman T."/>
            <person name="Nair S."/>
            <person name="De Pinna E."/>
            <person name="Peters T."/>
            <person name="Grant K."/>
        </authorList>
    </citation>
    <scope>NUCLEOTIDE SEQUENCE [LARGE SCALE GENOMIC DNA]</scope>
    <source>
        <strain evidence="1 3">188143</strain>
    </source>
</reference>
<evidence type="ECO:0000313" key="1">
    <source>
        <dbReference type="EMBL" id="EFG2163680.1"/>
    </source>
</evidence>
<gene>
    <name evidence="1" type="ORF">BRV02_004846</name>
    <name evidence="2" type="ORF">JNA65_14695</name>
</gene>